<proteinExistence type="predicted"/>
<organism evidence="1">
    <name type="scientific">Myoviridae sp. ctbWL16</name>
    <dbReference type="NCBI Taxonomy" id="2826668"/>
    <lineage>
        <taxon>Viruses</taxon>
        <taxon>Duplodnaviria</taxon>
        <taxon>Heunggongvirae</taxon>
        <taxon>Uroviricota</taxon>
        <taxon>Caudoviricetes</taxon>
    </lineage>
</organism>
<reference evidence="1" key="1">
    <citation type="journal article" date="2021" name="Proc. Natl. Acad. Sci. U.S.A.">
        <title>A Catalog of Tens of Thousands of Viruses from Human Metagenomes Reveals Hidden Associations with Chronic Diseases.</title>
        <authorList>
            <person name="Tisza M.J."/>
            <person name="Buck C.B."/>
        </authorList>
    </citation>
    <scope>NUCLEOTIDE SEQUENCE</scope>
    <source>
        <strain evidence="1">CtbWL16</strain>
    </source>
</reference>
<evidence type="ECO:0000313" key="1">
    <source>
        <dbReference type="EMBL" id="DAD85109.1"/>
    </source>
</evidence>
<name>A0A8S5MS03_9CAUD</name>
<sequence>MTLHEAVARNMRRHWDYAPEPESVCCLECGQYQGEGDVLYFYTGTGECVGCWRDVEKHSAEGFDYKCGMCGQETDGPIYTVRGTDIVLGCENCITERTVEECLLYGILQTE</sequence>
<dbReference type="EMBL" id="BK014973">
    <property type="protein sequence ID" value="DAD85109.1"/>
    <property type="molecule type" value="Genomic_DNA"/>
</dbReference>
<protein>
    <submittedName>
        <fullName evidence="1">Zinc-ribbon domain protein</fullName>
    </submittedName>
</protein>
<accession>A0A8S5MS03</accession>